<sequence>MSRRLPACNPCQSSKLSCDHAKPICSRCRNRDMVDRCSYRDRPFKKRKAQALLDNTHAVPQSVSRKSRRYPNPGYLGSSSHTTLFDHLSGNDQRHVTTNSQEDMNDDPSALGCAVTDDRLEQGAAFIIHVRASARLLAWKSLIHAWVSEGINLPVAEPFTISCATVACFTINQCGNEVAESPGSLQAPARTSRQLFTQSCKPLKMAAGDTIEDFCELFCRNAARWETLGIFFTAVSRATIDITHFDSLYSSEQERRALRKLAMRFSDTCLDIALSLDCLNDLQLVLQYENFILHSLVDGDQSYHSWRKLGDVVSSLFALGYHEQLGSASVTPLFLRELRFVSFSRTYSADKNCSIFLGRPPRMLKRYCPTADLPETWETGERFTYRADTRVHSICASLKEDVLDLQKEDQIIRIQKANHIRDATEMQWAAIPTALRLDRPLSSYNQRHVEVDFLVSAKLNFAHVKFLLELTITPRVSNPGIELLRTSADMLSLVVEAIVLKQRLANSGTSLVWKVAYYGLAAAGVLCLALLYSTFDRAAPDATPSKSIRDLSVLVAEIETGALLQPEDPNYALLSGAARTIKNLLDRLITNKFTAQADTQPLIDVLAQPPLRYSDDELITWDTHGLQDFDPEFWLNLSEHPFLMTSESGMLQ</sequence>
<comment type="caution">
    <text evidence="1">The sequence shown here is derived from an EMBL/GenBank/DDBJ whole genome shotgun (WGS) entry which is preliminary data.</text>
</comment>
<dbReference type="EMBL" id="MU006755">
    <property type="protein sequence ID" value="KAF2621421.1"/>
    <property type="molecule type" value="Genomic_DNA"/>
</dbReference>
<keyword evidence="2" id="KW-1185">Reference proteome</keyword>
<accession>A0ACB6RHQ4</accession>
<proteinExistence type="predicted"/>
<organism evidence="1 2">
    <name type="scientific">Macroventuria anomochaeta</name>
    <dbReference type="NCBI Taxonomy" id="301207"/>
    <lineage>
        <taxon>Eukaryota</taxon>
        <taxon>Fungi</taxon>
        <taxon>Dikarya</taxon>
        <taxon>Ascomycota</taxon>
        <taxon>Pezizomycotina</taxon>
        <taxon>Dothideomycetes</taxon>
        <taxon>Pleosporomycetidae</taxon>
        <taxon>Pleosporales</taxon>
        <taxon>Pleosporineae</taxon>
        <taxon>Didymellaceae</taxon>
        <taxon>Macroventuria</taxon>
    </lineage>
</organism>
<gene>
    <name evidence="1" type="ORF">BU25DRAFT_435487</name>
</gene>
<name>A0ACB6RHQ4_9PLEO</name>
<dbReference type="Proteomes" id="UP000799754">
    <property type="component" value="Unassembled WGS sequence"/>
</dbReference>
<reference evidence="1" key="1">
    <citation type="journal article" date="2020" name="Stud. Mycol.">
        <title>101 Dothideomycetes genomes: a test case for predicting lifestyles and emergence of pathogens.</title>
        <authorList>
            <person name="Haridas S."/>
            <person name="Albert R."/>
            <person name="Binder M."/>
            <person name="Bloem J."/>
            <person name="Labutti K."/>
            <person name="Salamov A."/>
            <person name="Andreopoulos B."/>
            <person name="Baker S."/>
            <person name="Barry K."/>
            <person name="Bills G."/>
            <person name="Bluhm B."/>
            <person name="Cannon C."/>
            <person name="Castanera R."/>
            <person name="Culley D."/>
            <person name="Daum C."/>
            <person name="Ezra D."/>
            <person name="Gonzalez J."/>
            <person name="Henrissat B."/>
            <person name="Kuo A."/>
            <person name="Liang C."/>
            <person name="Lipzen A."/>
            <person name="Lutzoni F."/>
            <person name="Magnuson J."/>
            <person name="Mondo S."/>
            <person name="Nolan M."/>
            <person name="Ohm R."/>
            <person name="Pangilinan J."/>
            <person name="Park H.-J."/>
            <person name="Ramirez L."/>
            <person name="Alfaro M."/>
            <person name="Sun H."/>
            <person name="Tritt A."/>
            <person name="Yoshinaga Y."/>
            <person name="Zwiers L.-H."/>
            <person name="Turgeon B."/>
            <person name="Goodwin S."/>
            <person name="Spatafora J."/>
            <person name="Crous P."/>
            <person name="Grigoriev I."/>
        </authorList>
    </citation>
    <scope>NUCLEOTIDE SEQUENCE</scope>
    <source>
        <strain evidence="1">CBS 525.71</strain>
    </source>
</reference>
<evidence type="ECO:0000313" key="1">
    <source>
        <dbReference type="EMBL" id="KAF2621421.1"/>
    </source>
</evidence>
<protein>
    <submittedName>
        <fullName evidence="1">Uncharacterized protein</fullName>
    </submittedName>
</protein>
<evidence type="ECO:0000313" key="2">
    <source>
        <dbReference type="Proteomes" id="UP000799754"/>
    </source>
</evidence>